<evidence type="ECO:0000256" key="4">
    <source>
        <dbReference type="ARBA" id="ARBA00022989"/>
    </source>
</evidence>
<keyword evidence="5" id="KW-0472">Membrane</keyword>
<dbReference type="Proteomes" id="UP000324091">
    <property type="component" value="Chromosome 1"/>
</dbReference>
<accession>A0A5C6PP41</accession>
<dbReference type="InterPro" id="IPR016187">
    <property type="entry name" value="CTDL_fold"/>
</dbReference>
<keyword evidence="4" id="KW-1133">Transmembrane helix</keyword>
<sequence>MTLMSLTYGLWVLCVILTTVTTEDILCPKGGRIHLGSGRCYWLTEVASSWVGAQDSCRQMRGGDLASADSLELQHFIHSSFPVSPMGLNELWTRILLVHHGGPEVIRVMVGVCRWPWGHLDSGGRLRVQDSTSSSVKILSQIQLFPGMWFSHAGQLVSVQLVIQPSSMSSTGRVHILRPYCSPSHHLVPPGCSSVLNPFSYCSSQPLCNTTGGCSLGQYWCHLSESCLYTRNPCSPYDAVTGTRGYALPPRYPAIPPFYHMAADMPLRMNPSSEHQTFKLILPDEPIMVYPDDIVAIQHTRNSGTFLHCLSNEASMDSPWRQSYMTFRGSEWGGWWDGSSPLLPQAGQWVDGVLCDLKILYVDHLQKSSELLVNPGSSDRCPLPSVLP</sequence>
<evidence type="ECO:0000313" key="8">
    <source>
        <dbReference type="Proteomes" id="UP000324091"/>
    </source>
</evidence>
<comment type="caution">
    <text evidence="7">The sequence shown here is derived from an EMBL/GenBank/DDBJ whole genome shotgun (WGS) entry which is preliminary data.</text>
</comment>
<name>A0A5C6PP41_9TELE</name>
<dbReference type="InterPro" id="IPR016186">
    <property type="entry name" value="C-type_lectin-like/link_sf"/>
</dbReference>
<evidence type="ECO:0000256" key="5">
    <source>
        <dbReference type="ARBA" id="ARBA00023136"/>
    </source>
</evidence>
<dbReference type="PANTHER" id="PTHR46730">
    <property type="entry name" value="POLYCYSTIN-1"/>
    <property type="match status" value="1"/>
</dbReference>
<feature type="signal peptide" evidence="6">
    <location>
        <begin position="1"/>
        <end position="22"/>
    </location>
</feature>
<dbReference type="GO" id="GO:0005261">
    <property type="term" value="F:monoatomic cation channel activity"/>
    <property type="evidence" value="ECO:0007669"/>
    <property type="project" value="TreeGrafter"/>
</dbReference>
<comment type="subcellular location">
    <subcellularLocation>
        <location evidence="1">Membrane</location>
    </subcellularLocation>
</comment>
<evidence type="ECO:0000256" key="3">
    <source>
        <dbReference type="ARBA" id="ARBA00022737"/>
    </source>
</evidence>
<dbReference type="CDD" id="cd00037">
    <property type="entry name" value="CLECT"/>
    <property type="match status" value="1"/>
</dbReference>
<protein>
    <recommendedName>
        <fullName evidence="9">C-type lectin domain-containing protein</fullName>
    </recommendedName>
</protein>
<keyword evidence="3" id="KW-0677">Repeat</keyword>
<keyword evidence="2" id="KW-0812">Transmembrane</keyword>
<gene>
    <name evidence="7" type="ORF">D4764_01G0014370</name>
</gene>
<reference evidence="7 8" key="1">
    <citation type="submission" date="2019-04" db="EMBL/GenBank/DDBJ databases">
        <title>Chromosome genome assembly for Takifugu flavidus.</title>
        <authorList>
            <person name="Xiao S."/>
        </authorList>
    </citation>
    <scope>NUCLEOTIDE SEQUENCE [LARGE SCALE GENOMIC DNA]</scope>
    <source>
        <strain evidence="7">HTHZ2018</strain>
        <tissue evidence="7">Muscle</tissue>
    </source>
</reference>
<feature type="chain" id="PRO_5022720108" description="C-type lectin domain-containing protein" evidence="6">
    <location>
        <begin position="23"/>
        <end position="388"/>
    </location>
</feature>
<dbReference type="Gene3D" id="3.10.100.10">
    <property type="entry name" value="Mannose-Binding Protein A, subunit A"/>
    <property type="match status" value="1"/>
</dbReference>
<organism evidence="7 8">
    <name type="scientific">Takifugu flavidus</name>
    <name type="common">sansaifugu</name>
    <dbReference type="NCBI Taxonomy" id="433684"/>
    <lineage>
        <taxon>Eukaryota</taxon>
        <taxon>Metazoa</taxon>
        <taxon>Chordata</taxon>
        <taxon>Craniata</taxon>
        <taxon>Vertebrata</taxon>
        <taxon>Euteleostomi</taxon>
        <taxon>Actinopterygii</taxon>
        <taxon>Neopterygii</taxon>
        <taxon>Teleostei</taxon>
        <taxon>Neoteleostei</taxon>
        <taxon>Acanthomorphata</taxon>
        <taxon>Eupercaria</taxon>
        <taxon>Tetraodontiformes</taxon>
        <taxon>Tetradontoidea</taxon>
        <taxon>Tetraodontidae</taxon>
        <taxon>Takifugu</taxon>
    </lineage>
</organism>
<evidence type="ECO:0000256" key="1">
    <source>
        <dbReference type="ARBA" id="ARBA00004370"/>
    </source>
</evidence>
<evidence type="ECO:0008006" key="9">
    <source>
        <dbReference type="Google" id="ProtNLM"/>
    </source>
</evidence>
<dbReference type="GO" id="GO:0006816">
    <property type="term" value="P:calcium ion transport"/>
    <property type="evidence" value="ECO:0007669"/>
    <property type="project" value="TreeGrafter"/>
</dbReference>
<dbReference type="EMBL" id="RHFK02000001">
    <property type="protein sequence ID" value="TWW81622.1"/>
    <property type="molecule type" value="Genomic_DNA"/>
</dbReference>
<keyword evidence="6" id="KW-0732">Signal</keyword>
<dbReference type="GO" id="GO:0005886">
    <property type="term" value="C:plasma membrane"/>
    <property type="evidence" value="ECO:0007669"/>
    <property type="project" value="TreeGrafter"/>
</dbReference>
<evidence type="ECO:0000256" key="6">
    <source>
        <dbReference type="SAM" id="SignalP"/>
    </source>
</evidence>
<evidence type="ECO:0000313" key="7">
    <source>
        <dbReference type="EMBL" id="TWW81622.1"/>
    </source>
</evidence>
<evidence type="ECO:0000256" key="2">
    <source>
        <dbReference type="ARBA" id="ARBA00022692"/>
    </source>
</evidence>
<dbReference type="SUPFAM" id="SSF56436">
    <property type="entry name" value="C-type lectin-like"/>
    <property type="match status" value="1"/>
</dbReference>
<dbReference type="AlphaFoldDB" id="A0A5C6PP41"/>
<proteinExistence type="predicted"/>
<keyword evidence="8" id="KW-1185">Reference proteome</keyword>
<dbReference type="PANTHER" id="PTHR46730:SF2">
    <property type="entry name" value="POLYCYSTIN-1 ISOFORM X1"/>
    <property type="match status" value="1"/>
</dbReference>